<protein>
    <submittedName>
        <fullName evidence="1">F-box protein</fullName>
    </submittedName>
</protein>
<evidence type="ECO:0000313" key="1">
    <source>
        <dbReference type="EMBL" id="KAJ7977903.1"/>
    </source>
</evidence>
<dbReference type="Pfam" id="PF14299">
    <property type="entry name" value="PP2"/>
    <property type="match status" value="1"/>
</dbReference>
<keyword evidence="2" id="KW-1185">Reference proteome</keyword>
<comment type="caution">
    <text evidence="1">The sequence shown here is derived from an EMBL/GenBank/DDBJ whole genome shotgun (WGS) entry which is preliminary data.</text>
</comment>
<dbReference type="AlphaFoldDB" id="A0AAD7VJD7"/>
<reference evidence="1" key="1">
    <citation type="journal article" date="2023" name="Science">
        <title>Elucidation of the pathway for biosynthesis of saponin adjuvants from the soapbark tree.</title>
        <authorList>
            <person name="Reed J."/>
            <person name="Orme A."/>
            <person name="El-Demerdash A."/>
            <person name="Owen C."/>
            <person name="Martin L.B.B."/>
            <person name="Misra R.C."/>
            <person name="Kikuchi S."/>
            <person name="Rejzek M."/>
            <person name="Martin A.C."/>
            <person name="Harkess A."/>
            <person name="Leebens-Mack J."/>
            <person name="Louveau T."/>
            <person name="Stephenson M.J."/>
            <person name="Osbourn A."/>
        </authorList>
    </citation>
    <scope>NUCLEOTIDE SEQUENCE</scope>
    <source>
        <strain evidence="1">S10</strain>
    </source>
</reference>
<dbReference type="EMBL" id="JARAOO010000003">
    <property type="protein sequence ID" value="KAJ7977903.1"/>
    <property type="molecule type" value="Genomic_DNA"/>
</dbReference>
<dbReference type="InterPro" id="IPR025886">
    <property type="entry name" value="PP2-like"/>
</dbReference>
<accession>A0AAD7VJD7</accession>
<dbReference type="PANTHER" id="PTHR32278:SF11">
    <property type="entry name" value="F-BOX DOMAIN-CONTAINING PROTEIN"/>
    <property type="match status" value="1"/>
</dbReference>
<dbReference type="KEGG" id="qsa:O6P43_007459"/>
<proteinExistence type="predicted"/>
<dbReference type="Proteomes" id="UP001163823">
    <property type="component" value="Chromosome 3"/>
</dbReference>
<sequence>MFSIEKATGKQCYMLSAKELSIAWGSSPLYWSWRPALDSRFAEVAELRTIWWLEIIGRINNGMLSPATTYGAYLIVQIADRAYGLDYLASEVSVSVGNFKSERNVYIRPHDSKRKGKAPVSGPVLWEREDGWTEIELGSFYNEGGNNEEVTVCLKEVKGVHLKGGLIVQGIEIRPKQIFKG</sequence>
<dbReference type="PANTHER" id="PTHR32278">
    <property type="entry name" value="F-BOX DOMAIN-CONTAINING PROTEIN"/>
    <property type="match status" value="1"/>
</dbReference>
<evidence type="ECO:0000313" key="2">
    <source>
        <dbReference type="Proteomes" id="UP001163823"/>
    </source>
</evidence>
<name>A0AAD7VJD7_QUISA</name>
<gene>
    <name evidence="1" type="ORF">O6P43_007459</name>
</gene>
<organism evidence="1 2">
    <name type="scientific">Quillaja saponaria</name>
    <name type="common">Soap bark tree</name>
    <dbReference type="NCBI Taxonomy" id="32244"/>
    <lineage>
        <taxon>Eukaryota</taxon>
        <taxon>Viridiplantae</taxon>
        <taxon>Streptophyta</taxon>
        <taxon>Embryophyta</taxon>
        <taxon>Tracheophyta</taxon>
        <taxon>Spermatophyta</taxon>
        <taxon>Magnoliopsida</taxon>
        <taxon>eudicotyledons</taxon>
        <taxon>Gunneridae</taxon>
        <taxon>Pentapetalae</taxon>
        <taxon>rosids</taxon>
        <taxon>fabids</taxon>
        <taxon>Fabales</taxon>
        <taxon>Quillajaceae</taxon>
        <taxon>Quillaja</taxon>
    </lineage>
</organism>